<dbReference type="InterPro" id="IPR036388">
    <property type="entry name" value="WH-like_DNA-bd_sf"/>
</dbReference>
<dbReference type="InterPro" id="IPR000488">
    <property type="entry name" value="Death_dom"/>
</dbReference>
<dbReference type="Gene3D" id="1.10.10.10">
    <property type="entry name" value="Winged helix-like DNA-binding domain superfamily/Winged helix DNA-binding domain"/>
    <property type="match status" value="1"/>
</dbReference>
<dbReference type="GO" id="GO:0007165">
    <property type="term" value="P:signal transduction"/>
    <property type="evidence" value="ECO:0007669"/>
    <property type="project" value="InterPro"/>
</dbReference>
<name>A0AA35RL57_GEOBA</name>
<sequence length="579" mass="66487">MLVVNLHDQNDVEKLKRHIEEVIDSTPAFHHDLHLTWIFLRSALTHYTYPDSDFRMRWEDFYKLACECGLKTKEDIEKALKFFTQCGSLMYDTKFFGDNVIYNPQVFFQKLNALYDPEKRNGEDDHYPRTVSVGILCAKVAEEIWKDDKDFFWELMQKAAVAVNLPESKYGITCPYDGCEETELLFVSTLRTGRFERKEGMKKDSLYITFNGQYMPGDFQVQFVKNIKPVMPGIKLKHTKEYYNLTEFELPNGGSFRIIVHGDVVELVVEGYENSKLETKTKSIIKATCVEMLDSMLKYFPGFNYQLGLLCTDCLVLNIKETDPAPNNNITSYLHFLPTDSENELYCRDCGERTFDDETYTQGCGKMIQLSDGQKRWMTLSDREFQGATAGEKCYEARIVAQKELFQIVKLIPVEVYGAISTTLGPGRTSYTSVCEETIVTLLTDWQKQHPSNRRETLARILLKMGCYKAAIKLDAKMFNASIKEVPQDPNKEALSAVEMEILCNCAIPWRLLATELGLAGDKVQEIAQFACTSDRERCRRVLQVFSTEKESRKRISEALHKMGWTSAAKSLECGYINT</sequence>
<feature type="domain" description="Death" evidence="1">
    <location>
        <begin position="509"/>
        <end position="573"/>
    </location>
</feature>
<organism evidence="2 3">
    <name type="scientific">Geodia barretti</name>
    <name type="common">Barrett's horny sponge</name>
    <dbReference type="NCBI Taxonomy" id="519541"/>
    <lineage>
        <taxon>Eukaryota</taxon>
        <taxon>Metazoa</taxon>
        <taxon>Porifera</taxon>
        <taxon>Demospongiae</taxon>
        <taxon>Heteroscleromorpha</taxon>
        <taxon>Tetractinellida</taxon>
        <taxon>Astrophorina</taxon>
        <taxon>Geodiidae</taxon>
        <taxon>Geodia</taxon>
    </lineage>
</organism>
<evidence type="ECO:0000313" key="3">
    <source>
        <dbReference type="Proteomes" id="UP001174909"/>
    </source>
</evidence>
<proteinExistence type="predicted"/>
<evidence type="ECO:0000313" key="2">
    <source>
        <dbReference type="EMBL" id="CAI8013560.1"/>
    </source>
</evidence>
<dbReference type="AlphaFoldDB" id="A0AA35RL57"/>
<gene>
    <name evidence="2" type="ORF">GBAR_LOCUS8582</name>
</gene>
<dbReference type="Proteomes" id="UP001174909">
    <property type="component" value="Unassembled WGS sequence"/>
</dbReference>
<protein>
    <recommendedName>
        <fullName evidence="1">Death domain-containing protein</fullName>
    </recommendedName>
</protein>
<dbReference type="InterPro" id="IPR011029">
    <property type="entry name" value="DEATH-like_dom_sf"/>
</dbReference>
<accession>A0AA35RL57</accession>
<reference evidence="2" key="1">
    <citation type="submission" date="2023-03" db="EMBL/GenBank/DDBJ databases">
        <authorList>
            <person name="Steffen K."/>
            <person name="Cardenas P."/>
        </authorList>
    </citation>
    <scope>NUCLEOTIDE SEQUENCE</scope>
</reference>
<dbReference type="Pfam" id="PF00531">
    <property type="entry name" value="Death"/>
    <property type="match status" value="1"/>
</dbReference>
<comment type="caution">
    <text evidence="2">The sequence shown here is derived from an EMBL/GenBank/DDBJ whole genome shotgun (WGS) entry which is preliminary data.</text>
</comment>
<evidence type="ECO:0000259" key="1">
    <source>
        <dbReference type="Pfam" id="PF00531"/>
    </source>
</evidence>
<keyword evidence="3" id="KW-1185">Reference proteome</keyword>
<dbReference type="CDD" id="cd01670">
    <property type="entry name" value="Death"/>
    <property type="match status" value="1"/>
</dbReference>
<dbReference type="Gene3D" id="1.10.533.10">
    <property type="entry name" value="Death Domain, Fas"/>
    <property type="match status" value="1"/>
</dbReference>
<dbReference type="EMBL" id="CASHTH010001276">
    <property type="protein sequence ID" value="CAI8013560.1"/>
    <property type="molecule type" value="Genomic_DNA"/>
</dbReference>